<dbReference type="FunCoup" id="K0IIZ3">
    <property type="interactions" value="6"/>
</dbReference>
<dbReference type="SUPFAM" id="SSF51735">
    <property type="entry name" value="NAD(P)-binding Rossmann-fold domains"/>
    <property type="match status" value="1"/>
</dbReference>
<dbReference type="AlphaFoldDB" id="K0IIZ3"/>
<dbReference type="NCBIfam" id="NF041015">
    <property type="entry name" value="UDPsulfquin_syn"/>
    <property type="match status" value="1"/>
</dbReference>
<dbReference type="EMBL" id="CP002408">
    <property type="protein sequence ID" value="AFU59965.1"/>
    <property type="molecule type" value="Genomic_DNA"/>
</dbReference>
<dbReference type="OrthoDB" id="4907at2157"/>
<accession>K0IIZ3</accession>
<dbReference type="GeneID" id="13796859"/>
<dbReference type="HOGENOM" id="CLU_040971_1_0_2"/>
<dbReference type="KEGG" id="nga:Ngar_c30490"/>
<evidence type="ECO:0000313" key="3">
    <source>
        <dbReference type="EMBL" id="AFU59965.1"/>
    </source>
</evidence>
<dbReference type="Gene3D" id="3.90.25.10">
    <property type="entry name" value="UDP-galactose 4-epimerase, domain 1"/>
    <property type="match status" value="1"/>
</dbReference>
<dbReference type="BioCyc" id="CNIT1237085:G1324-3049-MONOMER"/>
<dbReference type="InterPro" id="IPR053578">
    <property type="entry name" value="UDP-sulfoquinovose_synthase"/>
</dbReference>
<comment type="similarity">
    <text evidence="1">Belongs to the NAD(P)-dependent epimerase/dehydratase family.</text>
</comment>
<dbReference type="RefSeq" id="WP_015020499.1">
    <property type="nucleotide sequence ID" value="NC_018719.1"/>
</dbReference>
<evidence type="ECO:0000256" key="1">
    <source>
        <dbReference type="ARBA" id="ARBA00007637"/>
    </source>
</evidence>
<dbReference type="PATRIC" id="fig|1237085.11.peg.3018"/>
<dbReference type="InParanoid" id="K0IIZ3"/>
<organism evidence="3 4">
    <name type="scientific">Nitrososphaera gargensis (strain Ga9.2)</name>
    <dbReference type="NCBI Taxonomy" id="1237085"/>
    <lineage>
        <taxon>Archaea</taxon>
        <taxon>Nitrososphaerota</taxon>
        <taxon>Nitrososphaeria</taxon>
        <taxon>Nitrososphaerales</taxon>
        <taxon>Nitrososphaeraceae</taxon>
        <taxon>Nitrososphaera</taxon>
    </lineage>
</organism>
<dbReference type="PANTHER" id="PTHR43000">
    <property type="entry name" value="DTDP-D-GLUCOSE 4,6-DEHYDRATASE-RELATED"/>
    <property type="match status" value="1"/>
</dbReference>
<evidence type="ECO:0000313" key="4">
    <source>
        <dbReference type="Proteomes" id="UP000008037"/>
    </source>
</evidence>
<keyword evidence="4" id="KW-1185">Reference proteome</keyword>
<name>K0IIZ3_NITGG</name>
<proteinExistence type="inferred from homology"/>
<dbReference type="InterPro" id="IPR001509">
    <property type="entry name" value="Epimerase_deHydtase"/>
</dbReference>
<dbReference type="STRING" id="1237085.Ngar_c30490"/>
<sequence length="400" mass="45705">MNGKKVLIVGIDGYIGWSLAMHLATRGHSVAGIDNYSRRRNVAKVGSVSATPIREMDERIHVFNMAYPDARGAIAFKEGDLLDYSFARDYIKWFKPDTIVHLGEQPSAPFSMVDREHAVYTQHNNVIGNLNLLYAIKEVVPDCHLLKLGTMGEYGYDTELEIPEGFFEIEYKGKKATIPFPRMAGSWYHWSKVHDSNNIMFACRLWGLRSTDVMQGIVYGTRTKQMILDELLTRFDFDECFGTAINRFCAQAAIGHKLTPYGKGGQTRGYLALTDSIQCLTIATENPPEKGEYRVFNQLDTVYKINDLAKTVQQVAGKKGMDVEIEPVDNPRVEKEEHHYKVKAEKLRNLGFRPTRTLEEEVDIMLTDLMRFKKRILAKKEVIMPKPYWKQVSQPPILTR</sequence>
<dbReference type="Proteomes" id="UP000008037">
    <property type="component" value="Chromosome"/>
</dbReference>
<dbReference type="Gene3D" id="3.40.50.720">
    <property type="entry name" value="NAD(P)-binding Rossmann-like Domain"/>
    <property type="match status" value="1"/>
</dbReference>
<gene>
    <name evidence="3" type="ordered locus">Ngar_c30490</name>
</gene>
<dbReference type="InterPro" id="IPR036291">
    <property type="entry name" value="NAD(P)-bd_dom_sf"/>
</dbReference>
<feature type="domain" description="NAD-dependent epimerase/dehydratase" evidence="2">
    <location>
        <begin position="6"/>
        <end position="297"/>
    </location>
</feature>
<evidence type="ECO:0000259" key="2">
    <source>
        <dbReference type="Pfam" id="PF01370"/>
    </source>
</evidence>
<protein>
    <submittedName>
        <fullName evidence="3">Putative NAD-dependent epimerase/dehydratase</fullName>
    </submittedName>
</protein>
<dbReference type="Pfam" id="PF01370">
    <property type="entry name" value="Epimerase"/>
    <property type="match status" value="1"/>
</dbReference>
<reference evidence="3 4" key="1">
    <citation type="journal article" date="2012" name="Environ. Microbiol.">
        <title>The genome of the ammonia-oxidizing Candidatus Nitrososphaera gargensis: insights into metabolic versatility and environmental adaptations.</title>
        <authorList>
            <person name="Spang A."/>
            <person name="Poehlein A."/>
            <person name="Offre P."/>
            <person name="Zumbragel S."/>
            <person name="Haider S."/>
            <person name="Rychlik N."/>
            <person name="Nowka B."/>
            <person name="Schmeisser C."/>
            <person name="Lebedeva E.V."/>
            <person name="Rattei T."/>
            <person name="Bohm C."/>
            <person name="Schmid M."/>
            <person name="Galushko A."/>
            <person name="Hatzenpichler R."/>
            <person name="Weinmaier T."/>
            <person name="Daniel R."/>
            <person name="Schleper C."/>
            <person name="Spieck E."/>
            <person name="Streit W."/>
            <person name="Wagner M."/>
        </authorList>
    </citation>
    <scope>NUCLEOTIDE SEQUENCE [LARGE SCALE GENOMIC DNA]</scope>
    <source>
        <strain evidence="4">Ga9.2</strain>
    </source>
</reference>